<comment type="similarity">
    <text evidence="2 10">Belongs to the ABC-4 integral membrane protein family. FtsX subfamily.</text>
</comment>
<feature type="transmembrane region" description="Helical" evidence="11">
    <location>
        <begin position="218"/>
        <end position="237"/>
    </location>
</feature>
<dbReference type="GO" id="GO:0005886">
    <property type="term" value="C:plasma membrane"/>
    <property type="evidence" value="ECO:0007669"/>
    <property type="project" value="UniProtKB-SubCell"/>
</dbReference>
<keyword evidence="9 10" id="KW-0131">Cell cycle</keyword>
<comment type="caution">
    <text evidence="14">The sequence shown here is derived from an EMBL/GenBank/DDBJ whole genome shotgun (WGS) entry which is preliminary data.</text>
</comment>
<evidence type="ECO:0000256" key="6">
    <source>
        <dbReference type="ARBA" id="ARBA00022692"/>
    </source>
</evidence>
<accession>A0A2W5GSA4</accession>
<evidence type="ECO:0000256" key="9">
    <source>
        <dbReference type="ARBA" id="ARBA00023306"/>
    </source>
</evidence>
<feature type="transmembrane region" description="Helical" evidence="11">
    <location>
        <begin position="257"/>
        <end position="276"/>
    </location>
</feature>
<evidence type="ECO:0000256" key="7">
    <source>
        <dbReference type="ARBA" id="ARBA00022989"/>
    </source>
</evidence>
<keyword evidence="6 11" id="KW-0812">Transmembrane</keyword>
<dbReference type="PANTHER" id="PTHR47755:SF1">
    <property type="entry name" value="CELL DIVISION PROTEIN FTSX"/>
    <property type="match status" value="1"/>
</dbReference>
<evidence type="ECO:0000256" key="2">
    <source>
        <dbReference type="ARBA" id="ARBA00007379"/>
    </source>
</evidence>
<dbReference type="Pfam" id="PF02687">
    <property type="entry name" value="FtsX"/>
    <property type="match status" value="1"/>
</dbReference>
<evidence type="ECO:0000313" key="14">
    <source>
        <dbReference type="EMBL" id="PZP46162.1"/>
    </source>
</evidence>
<keyword evidence="4 10" id="KW-1003">Cell membrane</keyword>
<dbReference type="Proteomes" id="UP000249645">
    <property type="component" value="Unassembled WGS sequence"/>
</dbReference>
<evidence type="ECO:0000256" key="8">
    <source>
        <dbReference type="ARBA" id="ARBA00023136"/>
    </source>
</evidence>
<feature type="domain" description="FtsX extracellular" evidence="13">
    <location>
        <begin position="51"/>
        <end position="137"/>
    </location>
</feature>
<evidence type="ECO:0000256" key="3">
    <source>
        <dbReference type="ARBA" id="ARBA00021907"/>
    </source>
</evidence>
<feature type="domain" description="ABC3 transporter permease C-terminal" evidence="12">
    <location>
        <begin position="169"/>
        <end position="280"/>
    </location>
</feature>
<dbReference type="PANTHER" id="PTHR47755">
    <property type="entry name" value="CELL DIVISION PROTEIN FTSX"/>
    <property type="match status" value="1"/>
</dbReference>
<sequence>MPETGKVVSKKGKTGSVYSIVGVALVLLIMGIMGCVFLILHQFGNSLKEEVGISAYLNTSNKDTIQQIQTFVSSQPYAKDVKYIDKEAAKKIWNADNNEDWDNILDYNPLPESIDFYAKANYVNKDSLAMIGNQLKQAFGNKLTDINYPQVLVNSMNEKSTKLGFVFLVVAVVLSLIVIVSIDNTIKLTMYSNRFLIKTMQMVGATRWFIAKPLDIRAIVNGIISAIISIAILVGLLKWSVDQFPQMGVLVDNKLLITLFIGMLIVGVGISFFSTHRSVTKYLKTRLDDLY</sequence>
<organism evidence="14 15">
    <name type="scientific">Pseudopedobacter saltans</name>
    <dbReference type="NCBI Taxonomy" id="151895"/>
    <lineage>
        <taxon>Bacteria</taxon>
        <taxon>Pseudomonadati</taxon>
        <taxon>Bacteroidota</taxon>
        <taxon>Sphingobacteriia</taxon>
        <taxon>Sphingobacteriales</taxon>
        <taxon>Sphingobacteriaceae</taxon>
        <taxon>Pseudopedobacter</taxon>
    </lineage>
</organism>
<keyword evidence="8 10" id="KW-0472">Membrane</keyword>
<dbReference type="InterPro" id="IPR040690">
    <property type="entry name" value="FtsX_ECD"/>
</dbReference>
<reference evidence="14 15" key="1">
    <citation type="submission" date="2017-11" db="EMBL/GenBank/DDBJ databases">
        <title>Infants hospitalized years apart are colonized by the same room-sourced microbial strains.</title>
        <authorList>
            <person name="Brooks B."/>
            <person name="Olm M.R."/>
            <person name="Firek B.A."/>
            <person name="Baker R."/>
            <person name="Thomas B.C."/>
            <person name="Morowitz M.J."/>
            <person name="Banfield J.F."/>
        </authorList>
    </citation>
    <scope>NUCLEOTIDE SEQUENCE [LARGE SCALE GENOMIC DNA]</scope>
    <source>
        <strain evidence="14">S2_009_000_R2_76</strain>
    </source>
</reference>
<feature type="transmembrane region" description="Helical" evidence="11">
    <location>
        <begin position="20"/>
        <end position="40"/>
    </location>
</feature>
<feature type="transmembrane region" description="Helical" evidence="11">
    <location>
        <begin position="163"/>
        <end position="182"/>
    </location>
</feature>
<dbReference type="InterPro" id="IPR004513">
    <property type="entry name" value="FtsX"/>
</dbReference>
<evidence type="ECO:0000256" key="11">
    <source>
        <dbReference type="SAM" id="Phobius"/>
    </source>
</evidence>
<gene>
    <name evidence="14" type="ORF">DI598_12435</name>
</gene>
<dbReference type="Gene3D" id="3.30.70.3040">
    <property type="match status" value="1"/>
</dbReference>
<proteinExistence type="inferred from homology"/>
<keyword evidence="5 10" id="KW-0132">Cell division</keyword>
<evidence type="ECO:0000259" key="13">
    <source>
        <dbReference type="Pfam" id="PF18075"/>
    </source>
</evidence>
<dbReference type="AlphaFoldDB" id="A0A2W5GSA4"/>
<dbReference type="InterPro" id="IPR003838">
    <property type="entry name" value="ABC3_permease_C"/>
</dbReference>
<comment type="subcellular location">
    <subcellularLocation>
        <location evidence="1">Cell membrane</location>
        <topology evidence="1">Multi-pass membrane protein</topology>
    </subcellularLocation>
</comment>
<evidence type="ECO:0000256" key="4">
    <source>
        <dbReference type="ARBA" id="ARBA00022475"/>
    </source>
</evidence>
<evidence type="ECO:0000313" key="15">
    <source>
        <dbReference type="Proteomes" id="UP000249645"/>
    </source>
</evidence>
<keyword evidence="7 11" id="KW-1133">Transmembrane helix</keyword>
<protein>
    <recommendedName>
        <fullName evidence="3 10">Cell division protein FtsX</fullName>
    </recommendedName>
</protein>
<evidence type="ECO:0000256" key="10">
    <source>
        <dbReference type="PIRNR" id="PIRNR003097"/>
    </source>
</evidence>
<dbReference type="GO" id="GO:0051301">
    <property type="term" value="P:cell division"/>
    <property type="evidence" value="ECO:0007669"/>
    <property type="project" value="UniProtKB-KW"/>
</dbReference>
<evidence type="ECO:0000256" key="5">
    <source>
        <dbReference type="ARBA" id="ARBA00022618"/>
    </source>
</evidence>
<dbReference type="Pfam" id="PF18075">
    <property type="entry name" value="FtsX_ECD"/>
    <property type="match status" value="1"/>
</dbReference>
<evidence type="ECO:0000259" key="12">
    <source>
        <dbReference type="Pfam" id="PF02687"/>
    </source>
</evidence>
<dbReference type="PROSITE" id="PS51257">
    <property type="entry name" value="PROKAR_LIPOPROTEIN"/>
    <property type="match status" value="1"/>
</dbReference>
<dbReference type="EMBL" id="QFOI01000236">
    <property type="protein sequence ID" value="PZP46162.1"/>
    <property type="molecule type" value="Genomic_DNA"/>
</dbReference>
<evidence type="ECO:0000256" key="1">
    <source>
        <dbReference type="ARBA" id="ARBA00004651"/>
    </source>
</evidence>
<name>A0A2W5GSA4_9SPHI</name>
<dbReference type="PIRSF" id="PIRSF003097">
    <property type="entry name" value="FtsX"/>
    <property type="match status" value="1"/>
</dbReference>